<evidence type="ECO:0000256" key="5">
    <source>
        <dbReference type="PROSITE-ProRule" id="PRU00108"/>
    </source>
</evidence>
<dbReference type="InterPro" id="IPR001356">
    <property type="entry name" value="HD"/>
</dbReference>
<dbReference type="PANTHER" id="PTHR24208">
    <property type="entry name" value="LIM/HOMEOBOX PROTEIN LHX"/>
    <property type="match status" value="1"/>
</dbReference>
<feature type="region of interest" description="Disordered" evidence="7">
    <location>
        <begin position="161"/>
        <end position="204"/>
    </location>
</feature>
<feature type="compositionally biased region" description="Low complexity" evidence="7">
    <location>
        <begin position="582"/>
        <end position="623"/>
    </location>
</feature>
<keyword evidence="4 5" id="KW-0539">Nucleus</keyword>
<dbReference type="Gene3D" id="1.10.10.60">
    <property type="entry name" value="Homeodomain-like"/>
    <property type="match status" value="1"/>
</dbReference>
<gene>
    <name evidence="9" type="ORF">CcCBS67573_g06071</name>
</gene>
<dbReference type="SUPFAM" id="SSF46689">
    <property type="entry name" value="Homeodomain-like"/>
    <property type="match status" value="1"/>
</dbReference>
<feature type="compositionally biased region" description="Polar residues" evidence="7">
    <location>
        <begin position="671"/>
        <end position="688"/>
    </location>
</feature>
<dbReference type="GO" id="GO:0005634">
    <property type="term" value="C:nucleus"/>
    <property type="evidence" value="ECO:0007669"/>
    <property type="project" value="UniProtKB-SubCell"/>
</dbReference>
<dbReference type="STRING" id="246404.A0A507F6C0"/>
<feature type="compositionally biased region" description="Low complexity" evidence="7">
    <location>
        <begin position="638"/>
        <end position="658"/>
    </location>
</feature>
<evidence type="ECO:0000256" key="1">
    <source>
        <dbReference type="ARBA" id="ARBA00004123"/>
    </source>
</evidence>
<dbReference type="Proteomes" id="UP000320333">
    <property type="component" value="Unassembled WGS sequence"/>
</dbReference>
<protein>
    <recommendedName>
        <fullName evidence="8">Homeobox domain-containing protein</fullName>
    </recommendedName>
</protein>
<comment type="subcellular location">
    <subcellularLocation>
        <location evidence="1 5 6">Nucleus</location>
    </subcellularLocation>
</comment>
<feature type="domain" description="Homeobox" evidence="8">
    <location>
        <begin position="80"/>
        <end position="140"/>
    </location>
</feature>
<organism evidence="9 10">
    <name type="scientific">Chytriomyces confervae</name>
    <dbReference type="NCBI Taxonomy" id="246404"/>
    <lineage>
        <taxon>Eukaryota</taxon>
        <taxon>Fungi</taxon>
        <taxon>Fungi incertae sedis</taxon>
        <taxon>Chytridiomycota</taxon>
        <taxon>Chytridiomycota incertae sedis</taxon>
        <taxon>Chytridiomycetes</taxon>
        <taxon>Chytridiales</taxon>
        <taxon>Chytriomycetaceae</taxon>
        <taxon>Chytriomyces</taxon>
    </lineage>
</organism>
<feature type="region of interest" description="Disordered" evidence="7">
    <location>
        <begin position="550"/>
        <end position="734"/>
    </location>
</feature>
<evidence type="ECO:0000256" key="7">
    <source>
        <dbReference type="SAM" id="MobiDB-lite"/>
    </source>
</evidence>
<sequence length="734" mass="80511">MSVNSGAVSASGNVMFGHNLMHGPVQTHPQTEPHPQSHTQNHFASSANPAATATNTNPSNDNSNNNNNNSDDDNDDDDDSRSMNKRKRASVAQIAALDDAFSMNPNPDSATRKLLAVKCGMTPRSVQIWFQNRRARIRLAERNGAQINPNDTAALQVINTVSKRGRKQGTYYPKKPDSAEGGSPKPAPSNPPRRGAPKYKPTPAVYGNQNGATGAIELLPTPPNSMMPPYQNGAGSMSNGYPPQQQQQMFHHQSSVPQAGMSVGPGGPPKMHAIPIDTLLWGSWRRTLTPLTQTMDPTPDLQMHMDPMHRQLYITITSGGGQFRIEIPFDSVSSITVEDRHYSTGEGGADMVVTAVTFGLAPIPPRFYMQLPPNLNWIQCSDFTENSQGTSVPLFTVLAGGGVDGVGTGGGGYESEVMKGALAEVVTGDKWLSGCIVTPPEVGQQHPHEQVVQHMGPPVSAPGQHQQQMQYRPYDSQQHVQNSHQQQQFQQQPPQQQQQQQQQQQHRRQQMYESRDAYGGQSVYSYPSGVAGVNPTAAYMGNSSMPDRLAGLSGGSSSGPPIHSYQPLPIMGASSVPQTYNPQQHQQIPQQQQQQQQQHHQQQPQPQQQQSQMGHQQQQQQQHLGVIDQSHYQPDYASSSQQSSQHSGDQSLYQAQQQPLPPQPLQQNSQVTQQQHEQPNGQSHQDILNSFGLGVRMGDLQQQQKHQQYQQQQQGHYEATDQEPVTDDPGSTSQ</sequence>
<accession>A0A507F6C0</accession>
<feature type="region of interest" description="Disordered" evidence="7">
    <location>
        <begin position="438"/>
        <end position="514"/>
    </location>
</feature>
<evidence type="ECO:0000256" key="4">
    <source>
        <dbReference type="ARBA" id="ARBA00023242"/>
    </source>
</evidence>
<dbReference type="InterPro" id="IPR017970">
    <property type="entry name" value="Homeobox_CS"/>
</dbReference>
<feature type="compositionally biased region" description="Acidic residues" evidence="7">
    <location>
        <begin position="70"/>
        <end position="79"/>
    </location>
</feature>
<keyword evidence="10" id="KW-1185">Reference proteome</keyword>
<evidence type="ECO:0000256" key="2">
    <source>
        <dbReference type="ARBA" id="ARBA00023125"/>
    </source>
</evidence>
<feature type="compositionally biased region" description="Low complexity" evidence="7">
    <location>
        <begin position="477"/>
        <end position="504"/>
    </location>
</feature>
<dbReference type="AlphaFoldDB" id="A0A507F6C0"/>
<dbReference type="EMBL" id="QEAP01000242">
    <property type="protein sequence ID" value="TPX71662.1"/>
    <property type="molecule type" value="Genomic_DNA"/>
</dbReference>
<evidence type="ECO:0000313" key="10">
    <source>
        <dbReference type="Proteomes" id="UP000320333"/>
    </source>
</evidence>
<reference evidence="9 10" key="1">
    <citation type="journal article" date="2019" name="Sci. Rep.">
        <title>Comparative genomics of chytrid fungi reveal insights into the obligate biotrophic and pathogenic lifestyle of Synchytrium endobioticum.</title>
        <authorList>
            <person name="van de Vossenberg B.T.L.H."/>
            <person name="Warris S."/>
            <person name="Nguyen H.D.T."/>
            <person name="van Gent-Pelzer M.P.E."/>
            <person name="Joly D.L."/>
            <person name="van de Geest H.C."/>
            <person name="Bonants P.J.M."/>
            <person name="Smith D.S."/>
            <person name="Levesque C.A."/>
            <person name="van der Lee T.A.J."/>
        </authorList>
    </citation>
    <scope>NUCLEOTIDE SEQUENCE [LARGE SCALE GENOMIC DNA]</scope>
    <source>
        <strain evidence="9 10">CBS 675.73</strain>
    </source>
</reference>
<keyword evidence="2 5" id="KW-0238">DNA-binding</keyword>
<dbReference type="GO" id="GO:0000977">
    <property type="term" value="F:RNA polymerase II transcription regulatory region sequence-specific DNA binding"/>
    <property type="evidence" value="ECO:0007669"/>
    <property type="project" value="TreeGrafter"/>
</dbReference>
<dbReference type="SMART" id="SM00389">
    <property type="entry name" value="HOX"/>
    <property type="match status" value="1"/>
</dbReference>
<dbReference type="PROSITE" id="PS00027">
    <property type="entry name" value="HOMEOBOX_1"/>
    <property type="match status" value="1"/>
</dbReference>
<name>A0A507F6C0_9FUNG</name>
<evidence type="ECO:0000259" key="8">
    <source>
        <dbReference type="PROSITE" id="PS50071"/>
    </source>
</evidence>
<dbReference type="PANTHER" id="PTHR24208:SF166">
    <property type="entry name" value="LIM HOMEOBOX TRANSCRIPTION FACTOR 1 ALPHA, ISOFORM B"/>
    <property type="match status" value="1"/>
</dbReference>
<dbReference type="CDD" id="cd00086">
    <property type="entry name" value="homeodomain"/>
    <property type="match status" value="1"/>
</dbReference>
<comment type="caution">
    <text evidence="9">The sequence shown here is derived from an EMBL/GenBank/DDBJ whole genome shotgun (WGS) entry which is preliminary data.</text>
</comment>
<dbReference type="InterPro" id="IPR050453">
    <property type="entry name" value="LIM_Homeobox_TF"/>
</dbReference>
<evidence type="ECO:0000256" key="6">
    <source>
        <dbReference type="RuleBase" id="RU000682"/>
    </source>
</evidence>
<dbReference type="Pfam" id="PF00046">
    <property type="entry name" value="Homeodomain"/>
    <property type="match status" value="1"/>
</dbReference>
<proteinExistence type="predicted"/>
<dbReference type="PROSITE" id="PS50071">
    <property type="entry name" value="HOMEOBOX_2"/>
    <property type="match status" value="1"/>
</dbReference>
<keyword evidence="3 5" id="KW-0371">Homeobox</keyword>
<dbReference type="InterPro" id="IPR009057">
    <property type="entry name" value="Homeodomain-like_sf"/>
</dbReference>
<feature type="compositionally biased region" description="Polar residues" evidence="7">
    <location>
        <begin position="27"/>
        <end position="43"/>
    </location>
</feature>
<dbReference type="GO" id="GO:0000981">
    <property type="term" value="F:DNA-binding transcription factor activity, RNA polymerase II-specific"/>
    <property type="evidence" value="ECO:0007669"/>
    <property type="project" value="InterPro"/>
</dbReference>
<dbReference type="OrthoDB" id="6159439at2759"/>
<evidence type="ECO:0000256" key="3">
    <source>
        <dbReference type="ARBA" id="ARBA00023155"/>
    </source>
</evidence>
<feature type="compositionally biased region" description="Low complexity" evidence="7">
    <location>
        <begin position="44"/>
        <end position="69"/>
    </location>
</feature>
<feature type="region of interest" description="Disordered" evidence="7">
    <location>
        <begin position="14"/>
        <end position="90"/>
    </location>
</feature>
<evidence type="ECO:0000313" key="9">
    <source>
        <dbReference type="EMBL" id="TPX71662.1"/>
    </source>
</evidence>
<feature type="DNA-binding region" description="Homeobox" evidence="5">
    <location>
        <begin position="82"/>
        <end position="141"/>
    </location>
</feature>
<feature type="compositionally biased region" description="Low complexity" evidence="7">
    <location>
        <begin position="701"/>
        <end position="714"/>
    </location>
</feature>